<dbReference type="AlphaFoldDB" id="A0A3D3R7G3"/>
<accession>A0A517XIT6</accession>
<feature type="transmembrane region" description="Helical" evidence="1">
    <location>
        <begin position="6"/>
        <end position="27"/>
    </location>
</feature>
<organism evidence="2 4">
    <name type="scientific">Gimesia maris</name>
    <dbReference type="NCBI Taxonomy" id="122"/>
    <lineage>
        <taxon>Bacteria</taxon>
        <taxon>Pseudomonadati</taxon>
        <taxon>Planctomycetota</taxon>
        <taxon>Planctomycetia</taxon>
        <taxon>Planctomycetales</taxon>
        <taxon>Planctomycetaceae</taxon>
        <taxon>Gimesia</taxon>
    </lineage>
</organism>
<dbReference type="Proteomes" id="UP000263642">
    <property type="component" value="Unassembled WGS sequence"/>
</dbReference>
<evidence type="ECO:0000313" key="3">
    <source>
        <dbReference type="EMBL" id="QEG19495.1"/>
    </source>
</evidence>
<dbReference type="EMBL" id="CP042910">
    <property type="protein sequence ID" value="QEG19495.1"/>
    <property type="molecule type" value="Genomic_DNA"/>
</dbReference>
<keyword evidence="1" id="KW-1133">Transmembrane helix</keyword>
<gene>
    <name evidence="2" type="ORF">DIT97_10955</name>
    <name evidence="3" type="ORF">GmarT_53950</name>
</gene>
<dbReference type="RefSeq" id="WP_002644621.1">
    <property type="nucleotide sequence ID" value="NZ_CAXBMG010000016.1"/>
</dbReference>
<sequence length="75" mass="8346">MNEPVAPEMAGITCLCLGLALIICATWHPQFLLYRMHADRVARHCGEAATKKLFQLIGIVSVGFSLKHFVDAWFS</sequence>
<evidence type="ECO:0000313" key="5">
    <source>
        <dbReference type="Proteomes" id="UP000322887"/>
    </source>
</evidence>
<dbReference type="Proteomes" id="UP000322887">
    <property type="component" value="Chromosome"/>
</dbReference>
<evidence type="ECO:0000313" key="4">
    <source>
        <dbReference type="Proteomes" id="UP000263642"/>
    </source>
</evidence>
<evidence type="ECO:0000313" key="2">
    <source>
        <dbReference type="EMBL" id="HCO23540.1"/>
    </source>
</evidence>
<protein>
    <submittedName>
        <fullName evidence="2">Uncharacterized protein</fullName>
    </submittedName>
</protein>
<dbReference type="EMBL" id="DQAY01000060">
    <property type="protein sequence ID" value="HCO23540.1"/>
    <property type="molecule type" value="Genomic_DNA"/>
</dbReference>
<dbReference type="GeneID" id="98649824"/>
<keyword evidence="1" id="KW-0472">Membrane</keyword>
<reference evidence="3 5" key="2">
    <citation type="submission" date="2019-08" db="EMBL/GenBank/DDBJ databases">
        <title>Deep-cultivation of Planctomycetes and their phenomic and genomic characterization uncovers novel biology.</title>
        <authorList>
            <person name="Wiegand S."/>
            <person name="Jogler M."/>
            <person name="Boedeker C."/>
            <person name="Pinto D."/>
            <person name="Vollmers J."/>
            <person name="Rivas-Marin E."/>
            <person name="Kohn T."/>
            <person name="Peeters S.H."/>
            <person name="Heuer A."/>
            <person name="Rast P."/>
            <person name="Oberbeckmann S."/>
            <person name="Bunk B."/>
            <person name="Jeske O."/>
            <person name="Meyerdierks A."/>
            <person name="Storesund J.E."/>
            <person name="Kallscheuer N."/>
            <person name="Luecker S."/>
            <person name="Lage O.M."/>
            <person name="Pohl T."/>
            <person name="Merkel B.J."/>
            <person name="Hornburger P."/>
            <person name="Mueller R.-W."/>
            <person name="Bruemmer F."/>
            <person name="Labrenz M."/>
            <person name="Spormann A.M."/>
            <person name="Op den Camp H."/>
            <person name="Overmann J."/>
            <person name="Amann R."/>
            <person name="Jetten M.S.M."/>
            <person name="Mascher T."/>
            <person name="Medema M.H."/>
            <person name="Devos D.P."/>
            <person name="Kaster A.-K."/>
            <person name="Ovreas L."/>
            <person name="Rohde M."/>
            <person name="Galperin M.Y."/>
            <person name="Jogler C."/>
        </authorList>
    </citation>
    <scope>NUCLEOTIDE SEQUENCE [LARGE SCALE GENOMIC DNA]</scope>
    <source>
        <strain evidence="3 5">DSM 8797</strain>
    </source>
</reference>
<evidence type="ECO:0000256" key="1">
    <source>
        <dbReference type="SAM" id="Phobius"/>
    </source>
</evidence>
<keyword evidence="5" id="KW-1185">Reference proteome</keyword>
<accession>A0A3D3R7G3</accession>
<proteinExistence type="predicted"/>
<name>A0A3D3R7G3_9PLAN</name>
<keyword evidence="1" id="KW-0812">Transmembrane</keyword>
<reference evidence="2 4" key="1">
    <citation type="journal article" date="2018" name="Nat. Biotechnol.">
        <title>A standardized bacterial taxonomy based on genome phylogeny substantially revises the tree of life.</title>
        <authorList>
            <person name="Parks D.H."/>
            <person name="Chuvochina M."/>
            <person name="Waite D.W."/>
            <person name="Rinke C."/>
            <person name="Skarshewski A."/>
            <person name="Chaumeil P.A."/>
            <person name="Hugenholtz P."/>
        </authorList>
    </citation>
    <scope>NUCLEOTIDE SEQUENCE [LARGE SCALE GENOMIC DNA]</scope>
    <source>
        <strain evidence="2">UBA9375</strain>
    </source>
</reference>